<gene>
    <name evidence="1" type="ORF">CEXT_633621</name>
</gene>
<evidence type="ECO:0000313" key="2">
    <source>
        <dbReference type="Proteomes" id="UP001054945"/>
    </source>
</evidence>
<name>A0AAV4RDW7_CAEEX</name>
<evidence type="ECO:0000313" key="1">
    <source>
        <dbReference type="EMBL" id="GIY20158.1"/>
    </source>
</evidence>
<proteinExistence type="predicted"/>
<dbReference type="Proteomes" id="UP001054945">
    <property type="component" value="Unassembled WGS sequence"/>
</dbReference>
<comment type="caution">
    <text evidence="1">The sequence shown here is derived from an EMBL/GenBank/DDBJ whole genome shotgun (WGS) entry which is preliminary data.</text>
</comment>
<dbReference type="AlphaFoldDB" id="A0AAV4RDW7"/>
<sequence length="100" mass="11803">MREKGRNSMNMIHGLEFDSERIKGMANRFVFKINALCCKNPLDAMDLFIYLDERHLRTRHRPPINRSHQIRAMGIQSNCRRASFSCGQIPFCFYSHLLQD</sequence>
<protein>
    <recommendedName>
        <fullName evidence="3">Transposase</fullName>
    </recommendedName>
</protein>
<reference evidence="1 2" key="1">
    <citation type="submission" date="2021-06" db="EMBL/GenBank/DDBJ databases">
        <title>Caerostris extrusa draft genome.</title>
        <authorList>
            <person name="Kono N."/>
            <person name="Arakawa K."/>
        </authorList>
    </citation>
    <scope>NUCLEOTIDE SEQUENCE [LARGE SCALE GENOMIC DNA]</scope>
</reference>
<keyword evidence="2" id="KW-1185">Reference proteome</keyword>
<evidence type="ECO:0008006" key="3">
    <source>
        <dbReference type="Google" id="ProtNLM"/>
    </source>
</evidence>
<dbReference type="EMBL" id="BPLR01007844">
    <property type="protein sequence ID" value="GIY20158.1"/>
    <property type="molecule type" value="Genomic_DNA"/>
</dbReference>
<accession>A0AAV4RDW7</accession>
<organism evidence="1 2">
    <name type="scientific">Caerostris extrusa</name>
    <name type="common">Bark spider</name>
    <name type="synonym">Caerostris bankana</name>
    <dbReference type="NCBI Taxonomy" id="172846"/>
    <lineage>
        <taxon>Eukaryota</taxon>
        <taxon>Metazoa</taxon>
        <taxon>Ecdysozoa</taxon>
        <taxon>Arthropoda</taxon>
        <taxon>Chelicerata</taxon>
        <taxon>Arachnida</taxon>
        <taxon>Araneae</taxon>
        <taxon>Araneomorphae</taxon>
        <taxon>Entelegynae</taxon>
        <taxon>Araneoidea</taxon>
        <taxon>Araneidae</taxon>
        <taxon>Caerostris</taxon>
    </lineage>
</organism>